<accession>A0ABQ8UB20</accession>
<dbReference type="EMBL" id="JAPMOS010000132">
    <property type="protein sequence ID" value="KAJ4454817.1"/>
    <property type="molecule type" value="Genomic_DNA"/>
</dbReference>
<dbReference type="SUPFAM" id="SSF141571">
    <property type="entry name" value="Pentapeptide repeat-like"/>
    <property type="match status" value="1"/>
</dbReference>
<comment type="caution">
    <text evidence="2">The sequence shown here is derived from an EMBL/GenBank/DDBJ whole genome shotgun (WGS) entry which is preliminary data.</text>
</comment>
<evidence type="ECO:0000313" key="3">
    <source>
        <dbReference type="Proteomes" id="UP001141327"/>
    </source>
</evidence>
<feature type="transmembrane region" description="Helical" evidence="1">
    <location>
        <begin position="480"/>
        <end position="500"/>
    </location>
</feature>
<keyword evidence="1" id="KW-0812">Transmembrane</keyword>
<evidence type="ECO:0000256" key="1">
    <source>
        <dbReference type="SAM" id="Phobius"/>
    </source>
</evidence>
<keyword evidence="3" id="KW-1185">Reference proteome</keyword>
<evidence type="ECO:0000313" key="2">
    <source>
        <dbReference type="EMBL" id="KAJ4454817.1"/>
    </source>
</evidence>
<feature type="transmembrane region" description="Helical" evidence="1">
    <location>
        <begin position="23"/>
        <end position="45"/>
    </location>
</feature>
<name>A0ABQ8UB20_9EUKA</name>
<feature type="transmembrane region" description="Helical" evidence="1">
    <location>
        <begin position="441"/>
        <end position="460"/>
    </location>
</feature>
<dbReference type="Proteomes" id="UP001141327">
    <property type="component" value="Unassembled WGS sequence"/>
</dbReference>
<reference evidence="2" key="1">
    <citation type="journal article" date="2022" name="bioRxiv">
        <title>Genomics of Preaxostyla Flagellates Illuminates Evolutionary Transitions and the Path Towards Mitochondrial Loss.</title>
        <authorList>
            <person name="Novak L.V.F."/>
            <person name="Treitli S.C."/>
            <person name="Pyrih J."/>
            <person name="Halakuc P."/>
            <person name="Pipaliya S.V."/>
            <person name="Vacek V."/>
            <person name="Brzon O."/>
            <person name="Soukal P."/>
            <person name="Eme L."/>
            <person name="Dacks J.B."/>
            <person name="Karnkowska A."/>
            <person name="Elias M."/>
            <person name="Hampl V."/>
        </authorList>
    </citation>
    <scope>NUCLEOTIDE SEQUENCE</scope>
    <source>
        <strain evidence="2">RCP-MX</strain>
    </source>
</reference>
<protein>
    <submittedName>
        <fullName evidence="2">Viral protein TPX</fullName>
    </submittedName>
</protein>
<keyword evidence="1" id="KW-0472">Membrane</keyword>
<proteinExistence type="predicted"/>
<feature type="transmembrane region" description="Helical" evidence="1">
    <location>
        <begin position="200"/>
        <end position="226"/>
    </location>
</feature>
<gene>
    <name evidence="2" type="ORF">PAPYR_10380</name>
</gene>
<feature type="transmembrane region" description="Helical" evidence="1">
    <location>
        <begin position="52"/>
        <end position="74"/>
    </location>
</feature>
<sequence>MLRDASHCLADIIPADSILADSILVDIILADLILADLILADIILADIILADIILADIILADIILADIILAILYLPIVPIVYFPDSILVDIILADIILADIILADIILADSILADIILAGSPDSILVDIILADIILADIILADSIIADIILILYLPILYLRSANAQQYVDDGTGYQSASVVRLPFPIFGALHSRQNLLPCFVLMVTLLHVLCLLACVTSYAITAAALSTMSSSLTGLHDFVTVQAMDGMLAVDARILLVDALTPNTTSDDIMGCVLPTAAETRAHMAAVANATEYLMNGVFIEAEHRGMINTFETTHVAATMMTVRNGRNVDQATIDFSLRELLAQFASAALRLAEPALSPDDCLAEAQFMVLNFPTVLLQATKEQAVRYGRLMGQRLDGVDVLLQATGRLMGQRLDGVDVYVYVNVEKYQKSEKYQNGSRTGRYCGNLVFCGIFGSWEFFFVDSSRSSLTYSLPATQTGLVALAAFSSSIVLVFMLAVFIQTSVRLDRARALAIDQLLAVPRPLDQYIMGCVP</sequence>
<feature type="transmembrane region" description="Helical" evidence="1">
    <location>
        <begin position="86"/>
        <end position="107"/>
    </location>
</feature>
<organism evidence="2 3">
    <name type="scientific">Paratrimastix pyriformis</name>
    <dbReference type="NCBI Taxonomy" id="342808"/>
    <lineage>
        <taxon>Eukaryota</taxon>
        <taxon>Metamonada</taxon>
        <taxon>Preaxostyla</taxon>
        <taxon>Paratrimastigidae</taxon>
        <taxon>Paratrimastix</taxon>
    </lineage>
</organism>
<feature type="transmembrane region" description="Helical" evidence="1">
    <location>
        <begin position="128"/>
        <end position="154"/>
    </location>
</feature>
<keyword evidence="1" id="KW-1133">Transmembrane helix</keyword>